<evidence type="ECO:0000313" key="3">
    <source>
        <dbReference type="Proteomes" id="UP000277204"/>
    </source>
</evidence>
<feature type="region of interest" description="Disordered" evidence="1">
    <location>
        <begin position="35"/>
        <end position="84"/>
    </location>
</feature>
<protein>
    <submittedName>
        <fullName evidence="2">Uncharacterized protein</fullName>
    </submittedName>
</protein>
<evidence type="ECO:0000313" key="2">
    <source>
        <dbReference type="EMBL" id="VDO77008.1"/>
    </source>
</evidence>
<dbReference type="AlphaFoldDB" id="A0A183LUU4"/>
<keyword evidence="3" id="KW-1185">Reference proteome</keyword>
<gene>
    <name evidence="2" type="ORF">SMRZ_LOCUS7569</name>
</gene>
<proteinExistence type="predicted"/>
<organism evidence="2 3">
    <name type="scientific">Schistosoma margrebowiei</name>
    <dbReference type="NCBI Taxonomy" id="48269"/>
    <lineage>
        <taxon>Eukaryota</taxon>
        <taxon>Metazoa</taxon>
        <taxon>Spiralia</taxon>
        <taxon>Lophotrochozoa</taxon>
        <taxon>Platyhelminthes</taxon>
        <taxon>Trematoda</taxon>
        <taxon>Digenea</taxon>
        <taxon>Strigeidida</taxon>
        <taxon>Schistosomatoidea</taxon>
        <taxon>Schistosomatidae</taxon>
        <taxon>Schistosoma</taxon>
    </lineage>
</organism>
<evidence type="ECO:0000256" key="1">
    <source>
        <dbReference type="SAM" id="MobiDB-lite"/>
    </source>
</evidence>
<dbReference type="EMBL" id="UZAI01003080">
    <property type="protein sequence ID" value="VDO77008.1"/>
    <property type="molecule type" value="Genomic_DNA"/>
</dbReference>
<dbReference type="Proteomes" id="UP000277204">
    <property type="component" value="Unassembled WGS sequence"/>
</dbReference>
<reference evidence="2 3" key="1">
    <citation type="submission" date="2018-11" db="EMBL/GenBank/DDBJ databases">
        <authorList>
            <consortium name="Pathogen Informatics"/>
        </authorList>
    </citation>
    <scope>NUCLEOTIDE SEQUENCE [LARGE SCALE GENOMIC DNA]</scope>
    <source>
        <strain evidence="2 3">Zambia</strain>
    </source>
</reference>
<feature type="compositionally biased region" description="Polar residues" evidence="1">
    <location>
        <begin position="70"/>
        <end position="82"/>
    </location>
</feature>
<accession>A0A183LUU4</accession>
<sequence length="111" mass="12342">MEDVRTRRGADIYSDPHLIQQALSLTGPIEIRINYDGGQQERDQRSTNFNVSGGTGPRTAPSYGMDLHQNPGQEDSNYQQRTSAEKVKALAEYTKGNKQVKSSIIVTSRNT</sequence>
<name>A0A183LUU4_9TREM</name>